<keyword evidence="1" id="KW-0863">Zinc-finger</keyword>
<evidence type="ECO:0000313" key="3">
    <source>
        <dbReference type="EMBL" id="EJK53935.1"/>
    </source>
</evidence>
<name>K0RL69_THAOC</name>
<keyword evidence="4" id="KW-1185">Reference proteome</keyword>
<feature type="domain" description="RING-type" evidence="2">
    <location>
        <begin position="39"/>
        <end position="85"/>
    </location>
</feature>
<keyword evidence="1" id="KW-0862">Zinc</keyword>
<organism evidence="3 4">
    <name type="scientific">Thalassiosira oceanica</name>
    <name type="common">Marine diatom</name>
    <dbReference type="NCBI Taxonomy" id="159749"/>
    <lineage>
        <taxon>Eukaryota</taxon>
        <taxon>Sar</taxon>
        <taxon>Stramenopiles</taxon>
        <taxon>Ochrophyta</taxon>
        <taxon>Bacillariophyta</taxon>
        <taxon>Coscinodiscophyceae</taxon>
        <taxon>Thalassiosirophycidae</taxon>
        <taxon>Thalassiosirales</taxon>
        <taxon>Thalassiosiraceae</taxon>
        <taxon>Thalassiosira</taxon>
    </lineage>
</organism>
<feature type="non-terminal residue" evidence="3">
    <location>
        <position position="114"/>
    </location>
</feature>
<evidence type="ECO:0000313" key="4">
    <source>
        <dbReference type="Proteomes" id="UP000266841"/>
    </source>
</evidence>
<dbReference type="OrthoDB" id="2270193at2759"/>
<gene>
    <name evidence="3" type="ORF">THAOC_26534</name>
</gene>
<comment type="caution">
    <text evidence="3">The sequence shown here is derived from an EMBL/GenBank/DDBJ whole genome shotgun (WGS) entry which is preliminary data.</text>
</comment>
<keyword evidence="1" id="KW-0479">Metal-binding</keyword>
<dbReference type="AlphaFoldDB" id="K0RL69"/>
<evidence type="ECO:0000256" key="1">
    <source>
        <dbReference type="PROSITE-ProRule" id="PRU00175"/>
    </source>
</evidence>
<reference evidence="3 4" key="1">
    <citation type="journal article" date="2012" name="Genome Biol.">
        <title>Genome and low-iron response of an oceanic diatom adapted to chronic iron limitation.</title>
        <authorList>
            <person name="Lommer M."/>
            <person name="Specht M."/>
            <person name="Roy A.S."/>
            <person name="Kraemer L."/>
            <person name="Andreson R."/>
            <person name="Gutowska M.A."/>
            <person name="Wolf J."/>
            <person name="Bergner S.V."/>
            <person name="Schilhabel M.B."/>
            <person name="Klostermeier U.C."/>
            <person name="Beiko R.G."/>
            <person name="Rosenstiel P."/>
            <person name="Hippler M."/>
            <person name="Laroche J."/>
        </authorList>
    </citation>
    <scope>NUCLEOTIDE SEQUENCE [LARGE SCALE GENOMIC DNA]</scope>
    <source>
        <strain evidence="3 4">CCMP1005</strain>
    </source>
</reference>
<dbReference type="InterPro" id="IPR013083">
    <property type="entry name" value="Znf_RING/FYVE/PHD"/>
</dbReference>
<evidence type="ECO:0000259" key="2">
    <source>
        <dbReference type="PROSITE" id="PS50089"/>
    </source>
</evidence>
<dbReference type="PROSITE" id="PS50089">
    <property type="entry name" value="ZF_RING_2"/>
    <property type="match status" value="1"/>
</dbReference>
<dbReference type="Gene3D" id="3.30.40.10">
    <property type="entry name" value="Zinc/RING finger domain, C3HC4 (zinc finger)"/>
    <property type="match status" value="1"/>
</dbReference>
<dbReference type="Proteomes" id="UP000266841">
    <property type="component" value="Unassembled WGS sequence"/>
</dbReference>
<dbReference type="InterPro" id="IPR001841">
    <property type="entry name" value="Znf_RING"/>
</dbReference>
<dbReference type="EMBL" id="AGNL01036704">
    <property type="protein sequence ID" value="EJK53935.1"/>
    <property type="molecule type" value="Genomic_DNA"/>
</dbReference>
<dbReference type="GO" id="GO:0008270">
    <property type="term" value="F:zinc ion binding"/>
    <property type="evidence" value="ECO:0007669"/>
    <property type="project" value="UniProtKB-KW"/>
</dbReference>
<dbReference type="SUPFAM" id="SSF57850">
    <property type="entry name" value="RING/U-box"/>
    <property type="match status" value="1"/>
</dbReference>
<protein>
    <recommendedName>
        <fullName evidence="2">RING-type domain-containing protein</fullName>
    </recommendedName>
</protein>
<proteinExistence type="predicted"/>
<sequence>MSNEAAAAQSAVESADQAAQSLHHRLTASGHERPEGDRCLICFDLIELPVLHHSKLNACCMKRVCDGCILEAIQRGIYDSCPFCRTPFPTDGASELAMIQKRVDKGDVEAIFHL</sequence>
<accession>K0RL69</accession>